<organism evidence="3 4">
    <name type="scientific">Streptomyces erythrochromogenes</name>
    <dbReference type="NCBI Taxonomy" id="285574"/>
    <lineage>
        <taxon>Bacteria</taxon>
        <taxon>Bacillati</taxon>
        <taxon>Actinomycetota</taxon>
        <taxon>Actinomycetes</taxon>
        <taxon>Kitasatosporales</taxon>
        <taxon>Streptomycetaceae</taxon>
        <taxon>Streptomyces</taxon>
    </lineage>
</organism>
<keyword evidence="4" id="KW-1185">Reference proteome</keyword>
<name>A0ABZ1QMD0_9ACTN</name>
<dbReference type="InterPro" id="IPR036513">
    <property type="entry name" value="STAS_dom_sf"/>
</dbReference>
<evidence type="ECO:0000259" key="2">
    <source>
        <dbReference type="PROSITE" id="PS50801"/>
    </source>
</evidence>
<dbReference type="Gene3D" id="3.30.750.24">
    <property type="entry name" value="STAS domain"/>
    <property type="match status" value="1"/>
</dbReference>
<evidence type="ECO:0000256" key="1">
    <source>
        <dbReference type="SAM" id="MobiDB-lite"/>
    </source>
</evidence>
<evidence type="ECO:0000313" key="4">
    <source>
        <dbReference type="Proteomes" id="UP001432312"/>
    </source>
</evidence>
<feature type="compositionally biased region" description="Polar residues" evidence="1">
    <location>
        <begin position="113"/>
        <end position="123"/>
    </location>
</feature>
<dbReference type="Proteomes" id="UP001432312">
    <property type="component" value="Chromosome"/>
</dbReference>
<dbReference type="EMBL" id="CP108036">
    <property type="protein sequence ID" value="WUN83813.1"/>
    <property type="molecule type" value="Genomic_DNA"/>
</dbReference>
<feature type="domain" description="STAS" evidence="2">
    <location>
        <begin position="22"/>
        <end position="107"/>
    </location>
</feature>
<dbReference type="PROSITE" id="PS50801">
    <property type="entry name" value="STAS"/>
    <property type="match status" value="1"/>
</dbReference>
<protein>
    <submittedName>
        <fullName evidence="3">STAS domain-containing protein</fullName>
    </submittedName>
</protein>
<sequence length="146" mass="15141">MTSLPSAPLGLTYTSSHEAVRVELSGDLDHLHADRLIEAVGRLIAARPGLRDLRLDCAGLSAVDSSGLAALLMVRRLADKAGAGLHIDGRTVQLNRILEITGTLDHLTAPGAGTQQLRRTGGSTARGGPGEENLPSTPSGGPEPRI</sequence>
<accession>A0ABZ1QMD0</accession>
<evidence type="ECO:0000313" key="3">
    <source>
        <dbReference type="EMBL" id="WUN83813.1"/>
    </source>
</evidence>
<proteinExistence type="predicted"/>
<gene>
    <name evidence="3" type="ORF">OHA91_38135</name>
</gene>
<dbReference type="CDD" id="cd07043">
    <property type="entry name" value="STAS_anti-anti-sigma_factors"/>
    <property type="match status" value="1"/>
</dbReference>
<dbReference type="RefSeq" id="WP_266504429.1">
    <property type="nucleotide sequence ID" value="NZ_CP108036.1"/>
</dbReference>
<feature type="region of interest" description="Disordered" evidence="1">
    <location>
        <begin position="109"/>
        <end position="146"/>
    </location>
</feature>
<dbReference type="InterPro" id="IPR002645">
    <property type="entry name" value="STAS_dom"/>
</dbReference>
<dbReference type="Pfam" id="PF13466">
    <property type="entry name" value="STAS_2"/>
    <property type="match status" value="1"/>
</dbReference>
<dbReference type="SUPFAM" id="SSF52091">
    <property type="entry name" value="SpoIIaa-like"/>
    <property type="match status" value="1"/>
</dbReference>
<dbReference type="GeneID" id="95502000"/>
<reference evidence="3" key="1">
    <citation type="submission" date="2022-10" db="EMBL/GenBank/DDBJ databases">
        <title>The complete genomes of actinobacterial strains from the NBC collection.</title>
        <authorList>
            <person name="Joergensen T.S."/>
            <person name="Alvarez Arevalo M."/>
            <person name="Sterndorff E.B."/>
            <person name="Faurdal D."/>
            <person name="Vuksanovic O."/>
            <person name="Mourched A.-S."/>
            <person name="Charusanti P."/>
            <person name="Shaw S."/>
            <person name="Blin K."/>
            <person name="Weber T."/>
        </authorList>
    </citation>
    <scope>NUCLEOTIDE SEQUENCE</scope>
    <source>
        <strain evidence="3">NBC_00303</strain>
    </source>
</reference>
<dbReference type="InterPro" id="IPR058548">
    <property type="entry name" value="MlaB-like_STAS"/>
</dbReference>